<dbReference type="InterPro" id="IPR003593">
    <property type="entry name" value="AAA+_ATPase"/>
</dbReference>
<dbReference type="PANTHER" id="PTHR11638">
    <property type="entry name" value="ATP-DEPENDENT CLP PROTEASE"/>
    <property type="match status" value="1"/>
</dbReference>
<keyword evidence="3" id="KW-0067">ATP-binding</keyword>
<dbReference type="InterPro" id="IPR041546">
    <property type="entry name" value="ClpA/ClpB_AAA_lid"/>
</dbReference>
<dbReference type="PANTHER" id="PTHR11638:SF18">
    <property type="entry name" value="HEAT SHOCK PROTEIN 104"/>
    <property type="match status" value="1"/>
</dbReference>
<evidence type="ECO:0000256" key="5">
    <source>
        <dbReference type="SAM" id="Coils"/>
    </source>
</evidence>
<protein>
    <submittedName>
        <fullName evidence="8">Negative regulator of genetic competence ClpC/MecB</fullName>
    </submittedName>
</protein>
<reference evidence="8" key="1">
    <citation type="journal article" date="2013" name="PLoS ONE">
        <title>Metagenomic insights into the carbohydrate-active enzymes carried by the microorganisms adhering to solid digesta in the rumen of cows.</title>
        <authorList>
            <person name="Wang L."/>
            <person name="Hatem A."/>
            <person name="Catalyurek U.V."/>
            <person name="Morrison M."/>
            <person name="Yu Z."/>
        </authorList>
    </citation>
    <scope>NUCLEOTIDE SEQUENCE</scope>
</reference>
<dbReference type="FunFam" id="3.40.50.300:FF:000025">
    <property type="entry name" value="ATP-dependent Clp protease subunit"/>
    <property type="match status" value="1"/>
</dbReference>
<dbReference type="GO" id="GO:0005737">
    <property type="term" value="C:cytoplasm"/>
    <property type="evidence" value="ECO:0007669"/>
    <property type="project" value="TreeGrafter"/>
</dbReference>
<dbReference type="InterPro" id="IPR050130">
    <property type="entry name" value="ClpA_ClpB"/>
</dbReference>
<keyword evidence="5" id="KW-0175">Coiled coil</keyword>
<dbReference type="InterPro" id="IPR001270">
    <property type="entry name" value="ClpA/B"/>
</dbReference>
<dbReference type="InterPro" id="IPR036628">
    <property type="entry name" value="Clp_N_dom_sf"/>
</dbReference>
<dbReference type="PROSITE" id="PS50151">
    <property type="entry name" value="UVR"/>
    <property type="match status" value="1"/>
</dbReference>
<accession>W0FM33</accession>
<dbReference type="CDD" id="cd19499">
    <property type="entry name" value="RecA-like_ClpB_Hsp104-like"/>
    <property type="match status" value="1"/>
</dbReference>
<dbReference type="Pfam" id="PF00004">
    <property type="entry name" value="AAA"/>
    <property type="match status" value="1"/>
</dbReference>
<dbReference type="Pfam" id="PF07724">
    <property type="entry name" value="AAA_2"/>
    <property type="match status" value="1"/>
</dbReference>
<dbReference type="EMBL" id="KC246862">
    <property type="protein sequence ID" value="AHF26011.1"/>
    <property type="molecule type" value="Genomic_DNA"/>
</dbReference>
<evidence type="ECO:0000259" key="7">
    <source>
        <dbReference type="PROSITE" id="PS50151"/>
    </source>
</evidence>
<dbReference type="CDD" id="cd00009">
    <property type="entry name" value="AAA"/>
    <property type="match status" value="1"/>
</dbReference>
<dbReference type="FunFam" id="3.40.50.300:FF:000010">
    <property type="entry name" value="Chaperone clpB 1, putative"/>
    <property type="match status" value="1"/>
</dbReference>
<dbReference type="Gene3D" id="4.10.860.10">
    <property type="entry name" value="UVR domain"/>
    <property type="match status" value="1"/>
</dbReference>
<dbReference type="SMART" id="SM01086">
    <property type="entry name" value="ClpB_D2-small"/>
    <property type="match status" value="1"/>
</dbReference>
<dbReference type="InterPro" id="IPR003959">
    <property type="entry name" value="ATPase_AAA_core"/>
</dbReference>
<keyword evidence="1" id="KW-0677">Repeat</keyword>
<evidence type="ECO:0000256" key="2">
    <source>
        <dbReference type="ARBA" id="ARBA00022741"/>
    </source>
</evidence>
<dbReference type="SMART" id="SM00382">
    <property type="entry name" value="AAA"/>
    <property type="match status" value="2"/>
</dbReference>
<dbReference type="GO" id="GO:0016887">
    <property type="term" value="F:ATP hydrolysis activity"/>
    <property type="evidence" value="ECO:0007669"/>
    <property type="project" value="InterPro"/>
</dbReference>
<dbReference type="GO" id="GO:0034605">
    <property type="term" value="P:cellular response to heat"/>
    <property type="evidence" value="ECO:0007669"/>
    <property type="project" value="TreeGrafter"/>
</dbReference>
<evidence type="ECO:0000256" key="6">
    <source>
        <dbReference type="SAM" id="MobiDB-lite"/>
    </source>
</evidence>
<dbReference type="Pfam" id="PF17871">
    <property type="entry name" value="AAA_lid_9"/>
    <property type="match status" value="1"/>
</dbReference>
<dbReference type="SUPFAM" id="SSF52540">
    <property type="entry name" value="P-loop containing nucleoside triphosphate hydrolases"/>
    <property type="match status" value="2"/>
</dbReference>
<dbReference type="Pfam" id="PF10431">
    <property type="entry name" value="ClpB_D2-small"/>
    <property type="match status" value="1"/>
</dbReference>
<dbReference type="Gene3D" id="1.10.1780.10">
    <property type="entry name" value="Clp, N-terminal domain"/>
    <property type="match status" value="1"/>
</dbReference>
<feature type="compositionally biased region" description="Basic residues" evidence="6">
    <location>
        <begin position="182"/>
        <end position="191"/>
    </location>
</feature>
<feature type="coiled-coil region" evidence="5">
    <location>
        <begin position="443"/>
        <end position="489"/>
    </location>
</feature>
<dbReference type="PRINTS" id="PR00300">
    <property type="entry name" value="CLPPROTEASEA"/>
</dbReference>
<evidence type="ECO:0000256" key="1">
    <source>
        <dbReference type="ARBA" id="ARBA00022737"/>
    </source>
</evidence>
<dbReference type="AlphaFoldDB" id="W0FM33"/>
<keyword evidence="2" id="KW-0547">Nucleotide-binding</keyword>
<dbReference type="Gene3D" id="1.10.8.60">
    <property type="match status" value="2"/>
</dbReference>
<dbReference type="InterPro" id="IPR001943">
    <property type="entry name" value="UVR_dom"/>
</dbReference>
<sequence>MIDMFSKDSARVLATAAALNNETRKPLNDVLLFAALCMAETPAREFLAENVYDINGLILKLGVNTYVTVPDESIPSLIDEANDRLTADAKRILTLAETPAKQTNCKFVEPVHILYVLLNYRFTARAVIQHALDAMDVNPRILRERLTRLIRSASERPDDDDDDERSGVYERPDIEDEEPERRGRRSSGGKKKVLDQFGKNLTELAKQGKIDPVVGREEEINRVMQILIRRTKNNPCLVGDPGVGKTAIAEGLALKIANDDVPDVLKGKTMYSVDMGSIVAGSKFRGEFEERMKKLLEEAVSDPDTILFIDEIHSLIGAGDSDGTLDAANIMKPLLTKNELQIIGATTLDEYSKHIEKDSALERRFQKVMVNEPSEEEAIEILKGLRSKYEEHHKIRIPDDVISQAVKLSTRYVSDRYLPDKAIDLIDEAAASKRINFVDEKARREFKTKIDDLEKRKQEAVETQDFETAADIKNEEEKFKAELDKVEEKFKPDNEGFTGSLTVDDIADVLAKWTGIPVARISESDAEKLKNLESELGKRVIGQEEAVKSIARAIRRGRLGIKDESRPAGTFIFLGTTGVGKTELAKALAEVMFGDENSLVRIDMSEYMEKHDVSKLIGAPPGYVGYDEGGQLTEAVRRHPYSVVLFDEIEKAHPEVFNAMLQVLDDGRMTDGKGRTVDFKNTIIIMTSNIGARLLTGDAGRKIGFDMADDSDKDEMSRERLYGGKSYDDAKKVVLEELRKTFTPEFVNRVDEIIFFRMLDRKALMTIVDNMVGKLAKRIEGLGMKIEVTEAAKDLIAARGYDPQYGARPLRRVITSMVEDKFSEAMLDGIAKEGHIVIIDSDELPEGQAQDASDDEDDLKTIVIRDGGPIGEDTEPVEAVLPQEEAQKG</sequence>
<dbReference type="InterPro" id="IPR019489">
    <property type="entry name" value="Clp_ATPase_C"/>
</dbReference>
<keyword evidence="4" id="KW-0143">Chaperone</keyword>
<name>W0FM33_9BACT</name>
<dbReference type="InterPro" id="IPR027417">
    <property type="entry name" value="P-loop_NTPase"/>
</dbReference>
<feature type="region of interest" description="Disordered" evidence="6">
    <location>
        <begin position="865"/>
        <end position="889"/>
    </location>
</feature>
<organism evidence="8">
    <name type="scientific">uncultured bacterium Contigcl_1565</name>
    <dbReference type="NCBI Taxonomy" id="1393654"/>
    <lineage>
        <taxon>Bacteria</taxon>
        <taxon>environmental samples</taxon>
    </lineage>
</organism>
<evidence type="ECO:0000256" key="4">
    <source>
        <dbReference type="ARBA" id="ARBA00023186"/>
    </source>
</evidence>
<dbReference type="SUPFAM" id="SSF81923">
    <property type="entry name" value="Double Clp-N motif"/>
    <property type="match status" value="1"/>
</dbReference>
<proteinExistence type="predicted"/>
<evidence type="ECO:0000256" key="3">
    <source>
        <dbReference type="ARBA" id="ARBA00022840"/>
    </source>
</evidence>
<dbReference type="GO" id="GO:0005524">
    <property type="term" value="F:ATP binding"/>
    <property type="evidence" value="ECO:0007669"/>
    <property type="project" value="UniProtKB-KW"/>
</dbReference>
<feature type="domain" description="UVR" evidence="7">
    <location>
        <begin position="447"/>
        <end position="482"/>
    </location>
</feature>
<feature type="region of interest" description="Disordered" evidence="6">
    <location>
        <begin position="153"/>
        <end position="192"/>
    </location>
</feature>
<dbReference type="Gene3D" id="3.40.50.300">
    <property type="entry name" value="P-loop containing nucleotide triphosphate hydrolases"/>
    <property type="match status" value="2"/>
</dbReference>
<evidence type="ECO:0000313" key="8">
    <source>
        <dbReference type="EMBL" id="AHF26011.1"/>
    </source>
</evidence>